<keyword evidence="5 11" id="KW-0808">Transferase</keyword>
<dbReference type="HAMAP" id="MF_00059">
    <property type="entry name" value="RNApol_bact_RpoA"/>
    <property type="match status" value="1"/>
</dbReference>
<organism evidence="13 14">
    <name type="scientific">Candidatus Competibacter denitrificans Run_A_D11</name>
    <dbReference type="NCBI Taxonomy" id="1400863"/>
    <lineage>
        <taxon>Bacteria</taxon>
        <taxon>Pseudomonadati</taxon>
        <taxon>Pseudomonadota</taxon>
        <taxon>Gammaproteobacteria</taxon>
        <taxon>Candidatus Competibacteraceae</taxon>
        <taxon>Candidatus Competibacter</taxon>
    </lineage>
</organism>
<dbReference type="Proteomes" id="UP000035760">
    <property type="component" value="Unassembled WGS sequence"/>
</dbReference>
<dbReference type="SMART" id="SM00662">
    <property type="entry name" value="RPOLD"/>
    <property type="match status" value="1"/>
</dbReference>
<dbReference type="InterPro" id="IPR011263">
    <property type="entry name" value="DNA-dir_RNA_pol_RpoA/D/Rpb3"/>
</dbReference>
<comment type="subunit">
    <text evidence="11">Homodimer. The RNAP catalytic core consists of 2 alpha, 1 beta, 1 beta' and 1 omega subunit. When a sigma factor is associated with the core the holoenzyme is formed, which can initiate transcription.</text>
</comment>
<evidence type="ECO:0000256" key="1">
    <source>
        <dbReference type="ARBA" id="ARBA00007123"/>
    </source>
</evidence>
<evidence type="ECO:0000313" key="13">
    <source>
        <dbReference type="EMBL" id="CDI01959.1"/>
    </source>
</evidence>
<evidence type="ECO:0000256" key="4">
    <source>
        <dbReference type="ARBA" id="ARBA00022478"/>
    </source>
</evidence>
<evidence type="ECO:0000256" key="2">
    <source>
        <dbReference type="ARBA" id="ARBA00012418"/>
    </source>
</evidence>
<keyword evidence="4 11" id="KW-0240">DNA-directed RNA polymerase</keyword>
<dbReference type="GO" id="GO:0046983">
    <property type="term" value="F:protein dimerization activity"/>
    <property type="evidence" value="ECO:0007669"/>
    <property type="project" value="InterPro"/>
</dbReference>
<gene>
    <name evidence="11 13" type="primary">rpoA</name>
    <name evidence="13" type="ORF">BN873_210180</name>
</gene>
<dbReference type="Gene3D" id="1.10.150.20">
    <property type="entry name" value="5' to 3' exonuclease, C-terminal subdomain"/>
    <property type="match status" value="1"/>
</dbReference>
<comment type="similarity">
    <text evidence="1 11">Belongs to the RNA polymerase alpha chain family.</text>
</comment>
<comment type="catalytic activity">
    <reaction evidence="10 11">
        <text>RNA(n) + a ribonucleoside 5'-triphosphate = RNA(n+1) + diphosphate</text>
        <dbReference type="Rhea" id="RHEA:21248"/>
        <dbReference type="Rhea" id="RHEA-COMP:14527"/>
        <dbReference type="Rhea" id="RHEA-COMP:17342"/>
        <dbReference type="ChEBI" id="CHEBI:33019"/>
        <dbReference type="ChEBI" id="CHEBI:61557"/>
        <dbReference type="ChEBI" id="CHEBI:140395"/>
        <dbReference type="EC" id="2.7.7.6"/>
    </reaction>
</comment>
<dbReference type="EC" id="2.7.7.6" evidence="2 11"/>
<dbReference type="Pfam" id="PF01193">
    <property type="entry name" value="RNA_pol_L"/>
    <property type="match status" value="1"/>
</dbReference>
<evidence type="ECO:0000256" key="10">
    <source>
        <dbReference type="ARBA" id="ARBA00048552"/>
    </source>
</evidence>
<dbReference type="AlphaFoldDB" id="W6M5R7"/>
<protein>
    <recommendedName>
        <fullName evidence="3 11">DNA-directed RNA polymerase subunit alpha</fullName>
        <shortName evidence="11">RNAP subunit alpha</shortName>
        <ecNumber evidence="2 11">2.7.7.6</ecNumber>
    </recommendedName>
    <alternativeName>
        <fullName evidence="9 11">RNA polymerase subunit alpha</fullName>
    </alternativeName>
    <alternativeName>
        <fullName evidence="8 11">Transcriptase subunit alpha</fullName>
    </alternativeName>
</protein>
<dbReference type="SUPFAM" id="SSF47789">
    <property type="entry name" value="C-terminal domain of RNA polymerase alpha subunit"/>
    <property type="match status" value="1"/>
</dbReference>
<keyword evidence="14" id="KW-1185">Reference proteome</keyword>
<evidence type="ECO:0000313" key="14">
    <source>
        <dbReference type="Proteomes" id="UP000035760"/>
    </source>
</evidence>
<dbReference type="GO" id="GO:0000428">
    <property type="term" value="C:DNA-directed RNA polymerase complex"/>
    <property type="evidence" value="ECO:0007669"/>
    <property type="project" value="UniProtKB-KW"/>
</dbReference>
<evidence type="ECO:0000256" key="8">
    <source>
        <dbReference type="ARBA" id="ARBA00032524"/>
    </source>
</evidence>
<dbReference type="InterPro" id="IPR036643">
    <property type="entry name" value="RNApol_insert_sf"/>
</dbReference>
<dbReference type="Gene3D" id="2.170.120.12">
    <property type="entry name" value="DNA-directed RNA polymerase, insert domain"/>
    <property type="match status" value="1"/>
</dbReference>
<dbReference type="Pfam" id="PF03118">
    <property type="entry name" value="RNA_pol_A_CTD"/>
    <property type="match status" value="1"/>
</dbReference>
<keyword evidence="7 11" id="KW-0804">Transcription</keyword>
<evidence type="ECO:0000256" key="11">
    <source>
        <dbReference type="HAMAP-Rule" id="MF_00059"/>
    </source>
</evidence>
<evidence type="ECO:0000256" key="6">
    <source>
        <dbReference type="ARBA" id="ARBA00022695"/>
    </source>
</evidence>
<dbReference type="NCBIfam" id="NF003519">
    <property type="entry name" value="PRK05182.2-5"/>
    <property type="match status" value="1"/>
</dbReference>
<reference evidence="13" key="2">
    <citation type="submission" date="2014-03" db="EMBL/GenBank/DDBJ databases">
        <title>Candidatus Competibacter-lineage genomes retrieved from metagenomes reveal functional metabolic diversity.</title>
        <authorList>
            <person name="McIlroy S.J."/>
            <person name="Albertsen M."/>
            <person name="Andresen E.K."/>
            <person name="Saunders A.M."/>
            <person name="Kristiansen R."/>
            <person name="Stokholm-Bjerregaard M."/>
            <person name="Nielsen K.L."/>
            <person name="Nielsen P.H."/>
        </authorList>
    </citation>
    <scope>NUCLEOTIDE SEQUENCE</scope>
    <source>
        <strain evidence="13">Run_A_D11</strain>
    </source>
</reference>
<evidence type="ECO:0000256" key="3">
    <source>
        <dbReference type="ARBA" id="ARBA00015972"/>
    </source>
</evidence>
<reference evidence="13" key="1">
    <citation type="submission" date="2013-07" db="EMBL/GenBank/DDBJ databases">
        <authorList>
            <person name="McIlroy S."/>
        </authorList>
    </citation>
    <scope>NUCLEOTIDE SEQUENCE [LARGE SCALE GENOMIC DNA]</scope>
    <source>
        <strain evidence="13">Run_A_D11</strain>
    </source>
</reference>
<dbReference type="STRING" id="1400863.BN873_210180"/>
<evidence type="ECO:0000256" key="5">
    <source>
        <dbReference type="ARBA" id="ARBA00022679"/>
    </source>
</evidence>
<dbReference type="EMBL" id="CBTJ020000027">
    <property type="protein sequence ID" value="CDI01959.1"/>
    <property type="molecule type" value="Genomic_DNA"/>
</dbReference>
<feature type="region of interest" description="Alpha N-terminal domain (alpha-NTD)" evidence="11">
    <location>
        <begin position="1"/>
        <end position="234"/>
    </location>
</feature>
<dbReference type="SUPFAM" id="SSF56553">
    <property type="entry name" value="Insert subdomain of RNA polymerase alpha subunit"/>
    <property type="match status" value="1"/>
</dbReference>
<dbReference type="SUPFAM" id="SSF55257">
    <property type="entry name" value="RBP11-like subunits of RNA polymerase"/>
    <property type="match status" value="1"/>
</dbReference>
<dbReference type="NCBIfam" id="TIGR02027">
    <property type="entry name" value="rpoA"/>
    <property type="match status" value="1"/>
</dbReference>
<dbReference type="InterPro" id="IPR011262">
    <property type="entry name" value="DNA-dir_RNA_pol_insert"/>
</dbReference>
<dbReference type="GO" id="GO:0003677">
    <property type="term" value="F:DNA binding"/>
    <property type="evidence" value="ECO:0007669"/>
    <property type="project" value="UniProtKB-UniRule"/>
</dbReference>
<dbReference type="GO" id="GO:0003899">
    <property type="term" value="F:DNA-directed RNA polymerase activity"/>
    <property type="evidence" value="ECO:0007669"/>
    <property type="project" value="UniProtKB-UniRule"/>
</dbReference>
<dbReference type="GO" id="GO:0006351">
    <property type="term" value="P:DNA-templated transcription"/>
    <property type="evidence" value="ECO:0007669"/>
    <property type="project" value="UniProtKB-UniRule"/>
</dbReference>
<comment type="domain">
    <text evidence="11">The N-terminal domain is essential for RNAP assembly and basal transcription, whereas the C-terminal domain is involved in interaction with transcriptional regulators and with upstream promoter elements.</text>
</comment>
<name>W6M5R7_9GAMM</name>
<sequence>MLGAFDLLKPTRVEVEKLAPRLAQVTVEPLERGFGYTLGNALRRILLSSIPGAAIVECEIEQVLHEYSTVEGVQEDVIDILLNLKGVAVSLQEGAEEANLTLTKKGPGPVVAGDIVGGHAVEIINPGHIIAHLTKSGELNMRLKVERGCGYLPATQRESGDGETRSIGRLRLDASFSPVERISYRVESARVEQRTNLDKLILTLETNGTIDPEEAIRTAARILLDQLSVFVDLKGKRDEPAPPPLVDIDPVLMQPVDDLELTVRSANCLKAESIYYIGDLVQRTESELLKTPNLGKKSLTEIKDVLAKYKLSLGMKVDNWPPPHLSIEQNEERAAARRSAIGAAGDILETEKPSKFDVRSTASSDSDDAG</sequence>
<dbReference type="NCBIfam" id="NF003513">
    <property type="entry name" value="PRK05182.1-2"/>
    <property type="match status" value="1"/>
</dbReference>
<dbReference type="FunFam" id="2.170.120.12:FF:000001">
    <property type="entry name" value="DNA-directed RNA polymerase subunit alpha"/>
    <property type="match status" value="1"/>
</dbReference>
<dbReference type="OrthoDB" id="9805706at2"/>
<keyword evidence="6 11" id="KW-0548">Nucleotidyltransferase</keyword>
<evidence type="ECO:0000259" key="12">
    <source>
        <dbReference type="SMART" id="SM00662"/>
    </source>
</evidence>
<dbReference type="GO" id="GO:0005737">
    <property type="term" value="C:cytoplasm"/>
    <property type="evidence" value="ECO:0007669"/>
    <property type="project" value="UniProtKB-ARBA"/>
</dbReference>
<evidence type="ECO:0000256" key="9">
    <source>
        <dbReference type="ARBA" id="ARBA00033070"/>
    </source>
</evidence>
<comment type="function">
    <text evidence="11">DNA-dependent RNA polymerase catalyzes the transcription of DNA into RNA using the four ribonucleoside triphosphates as substrates.</text>
</comment>
<dbReference type="Gene3D" id="3.30.1360.10">
    <property type="entry name" value="RNA polymerase, RBP11-like subunit"/>
    <property type="match status" value="1"/>
</dbReference>
<accession>W6M5R7</accession>
<comment type="caution">
    <text evidence="13">The sequence shown here is derived from an EMBL/GenBank/DDBJ whole genome shotgun (WGS) entry which is preliminary data.</text>
</comment>
<dbReference type="Pfam" id="PF01000">
    <property type="entry name" value="RNA_pol_A_bac"/>
    <property type="match status" value="1"/>
</dbReference>
<dbReference type="InterPro" id="IPR011773">
    <property type="entry name" value="DNA-dir_RpoA"/>
</dbReference>
<proteinExistence type="inferred from homology"/>
<evidence type="ECO:0000256" key="7">
    <source>
        <dbReference type="ARBA" id="ARBA00023163"/>
    </source>
</evidence>
<dbReference type="CDD" id="cd06928">
    <property type="entry name" value="RNAP_alpha_NTD"/>
    <property type="match status" value="1"/>
</dbReference>
<dbReference type="InterPro" id="IPR011260">
    <property type="entry name" value="RNAP_asu_C"/>
</dbReference>
<dbReference type="InterPro" id="IPR036603">
    <property type="entry name" value="RBP11-like"/>
</dbReference>
<feature type="region of interest" description="Alpha C-terminal domain (alpha-CTD)" evidence="11">
    <location>
        <begin position="248"/>
        <end position="370"/>
    </location>
</feature>
<dbReference type="FunFam" id="1.10.150.20:FF:000001">
    <property type="entry name" value="DNA-directed RNA polymerase subunit alpha"/>
    <property type="match status" value="1"/>
</dbReference>
<feature type="domain" description="DNA-directed RNA polymerase RpoA/D/Rpb3-type" evidence="12">
    <location>
        <begin position="22"/>
        <end position="233"/>
    </location>
</feature>